<sequence length="569" mass="63568">MSRQTIQSLVYALFIGLLLAACSPDSADKSVQEKEADKEQLALEAAVVSKNEELTEKYLQRFMYADEIDAELVQPTSSHYAVNGTLIVEGTIGEPEGLVTDYAWIQIHFMNDRINLPLDGVQDHYVPIEEGLFKLETQLFHGEGEYDVYVMLPGNEAQIDDYYDAFHFTVFNVNPAAHRDITYSPVAMKVGFKLSEPASGLTAASEAVALSGTIDSVEYDGYSLLFELRKDEHYSVHQTVIEDGAFSIDIPLWYGKGMHELLVLLPEGDDELLLGTVIYLDSTDESGRKTIQTHSAFKEYGFKLASPELGGESTDLTYRLTGSIDKNSPVASEVTNLYVSATKGDDTSMSVIPVNDFAFDDEFYLRFGPGTYTVNILLQDYESSNHEMIAFKDVAQFVVENTNPDDKRDLLPSRGIQSEAPEIIALANQITTDDMTEYEKAKAIYEYTAKNVSYDIDKLKYVGNEWDDSALKTLELKSGVCVDYAYLAAALSRAVGLETRYIVGTAGSAFDPENHAWVEVKADGKWIMMDPTWGSGYIEHNKFVPAYTEDYFNPKPDKLTKHKREGVEY</sequence>
<dbReference type="RefSeq" id="WP_191696110.1">
    <property type="nucleotide sequence ID" value="NZ_JACSQN010000027.1"/>
</dbReference>
<feature type="signal peptide" evidence="1">
    <location>
        <begin position="1"/>
        <end position="27"/>
    </location>
</feature>
<keyword evidence="1" id="KW-0732">Signal</keyword>
<keyword evidence="4" id="KW-1185">Reference proteome</keyword>
<accession>A0ABR8UF05</accession>
<dbReference type="InterPro" id="IPR002931">
    <property type="entry name" value="Transglutaminase-like"/>
</dbReference>
<evidence type="ECO:0000259" key="2">
    <source>
        <dbReference type="SMART" id="SM00460"/>
    </source>
</evidence>
<feature type="chain" id="PRO_5045284549" evidence="1">
    <location>
        <begin position="28"/>
        <end position="569"/>
    </location>
</feature>
<dbReference type="Pfam" id="PF01841">
    <property type="entry name" value="Transglut_core"/>
    <property type="match status" value="1"/>
</dbReference>
<dbReference type="Proteomes" id="UP000626786">
    <property type="component" value="Unassembled WGS sequence"/>
</dbReference>
<name>A0ABR8UF05_9BACL</name>
<proteinExistence type="predicted"/>
<gene>
    <name evidence="3" type="ORF">H9649_17065</name>
</gene>
<dbReference type="PANTHER" id="PTHR33490">
    <property type="entry name" value="BLR5614 PROTEIN-RELATED"/>
    <property type="match status" value="1"/>
</dbReference>
<dbReference type="Gene3D" id="3.10.620.30">
    <property type="match status" value="1"/>
</dbReference>
<reference evidence="3 4" key="1">
    <citation type="submission" date="2020-08" db="EMBL/GenBank/DDBJ databases">
        <title>A Genomic Blueprint of the Chicken Gut Microbiome.</title>
        <authorList>
            <person name="Gilroy R."/>
            <person name="Ravi A."/>
            <person name="Getino M."/>
            <person name="Pursley I."/>
            <person name="Horton D.L."/>
            <person name="Alikhan N.-F."/>
            <person name="Baker D."/>
            <person name="Gharbi K."/>
            <person name="Hall N."/>
            <person name="Watson M."/>
            <person name="Adriaenssens E.M."/>
            <person name="Foster-Nyarko E."/>
            <person name="Jarju S."/>
            <person name="Secka A."/>
            <person name="Antonio M."/>
            <person name="Oren A."/>
            <person name="Chaudhuri R."/>
            <person name="La Ragione R.M."/>
            <person name="Hildebrand F."/>
            <person name="Pallen M.J."/>
        </authorList>
    </citation>
    <scope>NUCLEOTIDE SEQUENCE [LARGE SCALE GENOMIC DNA]</scope>
    <source>
        <strain evidence="3 4">Sa2YVA2</strain>
    </source>
</reference>
<dbReference type="PROSITE" id="PS51257">
    <property type="entry name" value="PROKAR_LIPOPROTEIN"/>
    <property type="match status" value="1"/>
</dbReference>
<dbReference type="InterPro" id="IPR038765">
    <property type="entry name" value="Papain-like_cys_pep_sf"/>
</dbReference>
<evidence type="ECO:0000313" key="3">
    <source>
        <dbReference type="EMBL" id="MBD7986284.1"/>
    </source>
</evidence>
<comment type="caution">
    <text evidence="3">The sequence shown here is derived from an EMBL/GenBank/DDBJ whole genome shotgun (WGS) entry which is preliminary data.</text>
</comment>
<evidence type="ECO:0000256" key="1">
    <source>
        <dbReference type="SAM" id="SignalP"/>
    </source>
</evidence>
<evidence type="ECO:0000313" key="4">
    <source>
        <dbReference type="Proteomes" id="UP000626786"/>
    </source>
</evidence>
<dbReference type="EMBL" id="JACSQN010000027">
    <property type="protein sequence ID" value="MBD7986284.1"/>
    <property type="molecule type" value="Genomic_DNA"/>
</dbReference>
<feature type="domain" description="Transglutaminase-like" evidence="2">
    <location>
        <begin position="473"/>
        <end position="533"/>
    </location>
</feature>
<dbReference type="SUPFAM" id="SSF54001">
    <property type="entry name" value="Cysteine proteinases"/>
    <property type="match status" value="1"/>
</dbReference>
<protein>
    <submittedName>
        <fullName evidence="3">Transglutaminase domain-containing protein</fullName>
    </submittedName>
</protein>
<dbReference type="SMART" id="SM00460">
    <property type="entry name" value="TGc"/>
    <property type="match status" value="1"/>
</dbReference>
<organism evidence="3 4">
    <name type="scientific">Sporosarcina quadrami</name>
    <dbReference type="NCBI Taxonomy" id="2762234"/>
    <lineage>
        <taxon>Bacteria</taxon>
        <taxon>Bacillati</taxon>
        <taxon>Bacillota</taxon>
        <taxon>Bacilli</taxon>
        <taxon>Bacillales</taxon>
        <taxon>Caryophanaceae</taxon>
        <taxon>Sporosarcina</taxon>
    </lineage>
</organism>